<sequence length="95" mass="10722">MRITVWLLLALLPMITVQQRVRKKGVLPPGPIPQACCQVFCPPKDICVCCFVDYEYFDGMKRVTANGVPDFLKPKTKREAGIESLDFDAEIDMDS</sequence>
<organism evidence="2 3">
    <name type="scientific">Pristionchus entomophagus</name>
    <dbReference type="NCBI Taxonomy" id="358040"/>
    <lineage>
        <taxon>Eukaryota</taxon>
        <taxon>Metazoa</taxon>
        <taxon>Ecdysozoa</taxon>
        <taxon>Nematoda</taxon>
        <taxon>Chromadorea</taxon>
        <taxon>Rhabditida</taxon>
        <taxon>Rhabditina</taxon>
        <taxon>Diplogasteromorpha</taxon>
        <taxon>Diplogasteroidea</taxon>
        <taxon>Neodiplogasteridae</taxon>
        <taxon>Pristionchus</taxon>
    </lineage>
</organism>
<proteinExistence type="predicted"/>
<keyword evidence="1" id="KW-0732">Signal</keyword>
<dbReference type="EMBL" id="BTSX01000003">
    <property type="protein sequence ID" value="GMS91186.1"/>
    <property type="molecule type" value="Genomic_DNA"/>
</dbReference>
<keyword evidence="3" id="KW-1185">Reference proteome</keyword>
<accession>A0AAV5T6P3</accession>
<feature type="chain" id="PRO_5043551601" evidence="1">
    <location>
        <begin position="19"/>
        <end position="95"/>
    </location>
</feature>
<feature type="signal peptide" evidence="1">
    <location>
        <begin position="1"/>
        <end position="18"/>
    </location>
</feature>
<dbReference type="Proteomes" id="UP001432027">
    <property type="component" value="Unassembled WGS sequence"/>
</dbReference>
<evidence type="ECO:0000313" key="2">
    <source>
        <dbReference type="EMBL" id="GMS91186.1"/>
    </source>
</evidence>
<protein>
    <submittedName>
        <fullName evidence="2">Uncharacterized protein</fullName>
    </submittedName>
</protein>
<reference evidence="2" key="1">
    <citation type="submission" date="2023-10" db="EMBL/GenBank/DDBJ databases">
        <title>Genome assembly of Pristionchus species.</title>
        <authorList>
            <person name="Yoshida K."/>
            <person name="Sommer R.J."/>
        </authorList>
    </citation>
    <scope>NUCLEOTIDE SEQUENCE</scope>
    <source>
        <strain evidence="2">RS0144</strain>
    </source>
</reference>
<gene>
    <name evidence="2" type="ORF">PENTCL1PPCAC_13361</name>
</gene>
<comment type="caution">
    <text evidence="2">The sequence shown here is derived from an EMBL/GenBank/DDBJ whole genome shotgun (WGS) entry which is preliminary data.</text>
</comment>
<dbReference type="AlphaFoldDB" id="A0AAV5T6P3"/>
<evidence type="ECO:0000313" key="3">
    <source>
        <dbReference type="Proteomes" id="UP001432027"/>
    </source>
</evidence>
<name>A0AAV5T6P3_9BILA</name>
<evidence type="ECO:0000256" key="1">
    <source>
        <dbReference type="SAM" id="SignalP"/>
    </source>
</evidence>